<feature type="compositionally biased region" description="Pro residues" evidence="1">
    <location>
        <begin position="40"/>
        <end position="49"/>
    </location>
</feature>
<feature type="compositionally biased region" description="Pro residues" evidence="1">
    <location>
        <begin position="74"/>
        <end position="95"/>
    </location>
</feature>
<evidence type="ECO:0000313" key="2">
    <source>
        <dbReference type="EMBL" id="KAK2630250.1"/>
    </source>
</evidence>
<comment type="caution">
    <text evidence="2">The sequence shown here is derived from an EMBL/GenBank/DDBJ whole genome shotgun (WGS) entry which is preliminary data.</text>
</comment>
<evidence type="ECO:0000313" key="3">
    <source>
        <dbReference type="Proteomes" id="UP001285354"/>
    </source>
</evidence>
<protein>
    <submittedName>
        <fullName evidence="2">Uncharacterized protein</fullName>
    </submittedName>
</protein>
<sequence>MSGIPVYTSSPIKASKTAGPQSLPLAPNPTATKSSSRYPPARPGAPAIPAPTADAQHYAPLQPTPTSKTEDKGPPAPQPGALPIPKTVVPPPPKAGEPYQPQPTTAPAQQTYPPQMAFIPPIVSSGYQPTKSSTSIGNAASGPYPVSLPQAADDPRRGSLEHPPGYHQNVYASELTSDQRRAQEAEEANNSSGFGIPDSGGAGGFDSEGVWNTAKKWAQQAGDKISATERDVWRKINKE</sequence>
<organism evidence="2 3">
    <name type="scientific">Diplocarpon rosae</name>
    <dbReference type="NCBI Taxonomy" id="946125"/>
    <lineage>
        <taxon>Eukaryota</taxon>
        <taxon>Fungi</taxon>
        <taxon>Dikarya</taxon>
        <taxon>Ascomycota</taxon>
        <taxon>Pezizomycotina</taxon>
        <taxon>Leotiomycetes</taxon>
        <taxon>Helotiales</taxon>
        <taxon>Drepanopezizaceae</taxon>
        <taxon>Diplocarpon</taxon>
    </lineage>
</organism>
<feature type="region of interest" description="Disordered" evidence="1">
    <location>
        <begin position="1"/>
        <end position="239"/>
    </location>
</feature>
<dbReference type="EMBL" id="JAUBYV010000001">
    <property type="protein sequence ID" value="KAK2630250.1"/>
    <property type="molecule type" value="Genomic_DNA"/>
</dbReference>
<evidence type="ECO:0000256" key="1">
    <source>
        <dbReference type="SAM" id="MobiDB-lite"/>
    </source>
</evidence>
<reference evidence="2" key="1">
    <citation type="submission" date="2023-06" db="EMBL/GenBank/DDBJ databases">
        <title>Draft genome of Marssonina rosae.</title>
        <authorList>
            <person name="Cheng Q."/>
        </authorList>
    </citation>
    <scope>NUCLEOTIDE SEQUENCE</scope>
    <source>
        <strain evidence="2">R4</strain>
    </source>
</reference>
<accession>A0AAD9T6H6</accession>
<keyword evidence="3" id="KW-1185">Reference proteome</keyword>
<proteinExistence type="predicted"/>
<feature type="compositionally biased region" description="Polar residues" evidence="1">
    <location>
        <begin position="125"/>
        <end position="138"/>
    </location>
</feature>
<name>A0AAD9T6H6_9HELO</name>
<gene>
    <name evidence="2" type="ORF">QTJ16_001070</name>
</gene>
<feature type="compositionally biased region" description="Low complexity" evidence="1">
    <location>
        <begin position="98"/>
        <end position="115"/>
    </location>
</feature>
<dbReference type="AlphaFoldDB" id="A0AAD9T6H6"/>
<feature type="compositionally biased region" description="Basic and acidic residues" evidence="1">
    <location>
        <begin position="226"/>
        <end position="239"/>
    </location>
</feature>
<dbReference type="Proteomes" id="UP001285354">
    <property type="component" value="Unassembled WGS sequence"/>
</dbReference>